<dbReference type="FunFam" id="1.10.472.10:FF:000141">
    <property type="entry name" value="Transcription initiation factor IIB"/>
    <property type="match status" value="1"/>
</dbReference>
<reference evidence="11" key="1">
    <citation type="journal article" date="2020" name="Stud. Mycol.">
        <title>101 Dothideomycetes genomes: a test case for predicting lifestyles and emergence of pathogens.</title>
        <authorList>
            <person name="Haridas S."/>
            <person name="Albert R."/>
            <person name="Binder M."/>
            <person name="Bloem J."/>
            <person name="Labutti K."/>
            <person name="Salamov A."/>
            <person name="Andreopoulos B."/>
            <person name="Baker S."/>
            <person name="Barry K."/>
            <person name="Bills G."/>
            <person name="Bluhm B."/>
            <person name="Cannon C."/>
            <person name="Castanera R."/>
            <person name="Culley D."/>
            <person name="Daum C."/>
            <person name="Ezra D."/>
            <person name="Gonzalez J."/>
            <person name="Henrissat B."/>
            <person name="Kuo A."/>
            <person name="Liang C."/>
            <person name="Lipzen A."/>
            <person name="Lutzoni F."/>
            <person name="Magnuson J."/>
            <person name="Mondo S."/>
            <person name="Nolan M."/>
            <person name="Ohm R."/>
            <person name="Pangilinan J."/>
            <person name="Park H.-J."/>
            <person name="Ramirez L."/>
            <person name="Alfaro M."/>
            <person name="Sun H."/>
            <person name="Tritt A."/>
            <person name="Yoshinaga Y."/>
            <person name="Zwiers L.-H."/>
            <person name="Turgeon B."/>
            <person name="Goodwin S."/>
            <person name="Spatafora J."/>
            <person name="Crous P."/>
            <person name="Grigoriev I."/>
        </authorList>
    </citation>
    <scope>NUCLEOTIDE SEQUENCE</scope>
    <source>
        <strain evidence="11">CBS 113818</strain>
    </source>
</reference>
<dbReference type="InterPro" id="IPR036915">
    <property type="entry name" value="Cyclin-like_sf"/>
</dbReference>
<gene>
    <name evidence="11" type="ORF">CC86DRAFT_368681</name>
</gene>
<organism evidence="11 12">
    <name type="scientific">Ophiobolus disseminans</name>
    <dbReference type="NCBI Taxonomy" id="1469910"/>
    <lineage>
        <taxon>Eukaryota</taxon>
        <taxon>Fungi</taxon>
        <taxon>Dikarya</taxon>
        <taxon>Ascomycota</taxon>
        <taxon>Pezizomycotina</taxon>
        <taxon>Dothideomycetes</taxon>
        <taxon>Pleosporomycetidae</taxon>
        <taxon>Pleosporales</taxon>
        <taxon>Pleosporineae</taxon>
        <taxon>Phaeosphaeriaceae</taxon>
        <taxon>Ophiobolus</taxon>
    </lineage>
</organism>
<dbReference type="Pfam" id="PF08271">
    <property type="entry name" value="Zn_Ribbon_TF"/>
    <property type="match status" value="1"/>
</dbReference>
<accession>A0A6A7A6L2</accession>
<comment type="subunit">
    <text evidence="8">Associates with TFIID-IIA (DA complex) to form TFIID-IIA-IIB (DAB-complex) which is then recognized by polymerase II.</text>
</comment>
<evidence type="ECO:0000256" key="5">
    <source>
        <dbReference type="ARBA" id="ARBA00023163"/>
    </source>
</evidence>
<evidence type="ECO:0000256" key="3">
    <source>
        <dbReference type="ARBA" id="ARBA00022737"/>
    </source>
</evidence>
<keyword evidence="9" id="KW-0479">Metal-binding</keyword>
<dbReference type="InterPro" id="IPR000812">
    <property type="entry name" value="TFIIB"/>
</dbReference>
<evidence type="ECO:0000256" key="4">
    <source>
        <dbReference type="ARBA" id="ARBA00023015"/>
    </source>
</evidence>
<dbReference type="PANTHER" id="PTHR11618:SF13">
    <property type="entry name" value="TRANSCRIPTION INITIATION FACTOR IIB"/>
    <property type="match status" value="1"/>
</dbReference>
<keyword evidence="9" id="KW-0863">Zinc-finger</keyword>
<dbReference type="InterPro" id="IPR013137">
    <property type="entry name" value="Znf_TFIIB"/>
</dbReference>
<dbReference type="FunFam" id="2.20.25.10:FF:000036">
    <property type="entry name" value="Transcription initiation factor IIB"/>
    <property type="match status" value="1"/>
</dbReference>
<keyword evidence="3" id="KW-0677">Repeat</keyword>
<dbReference type="Proteomes" id="UP000799424">
    <property type="component" value="Unassembled WGS sequence"/>
</dbReference>
<dbReference type="Pfam" id="PF00382">
    <property type="entry name" value="TFIIB"/>
    <property type="match status" value="2"/>
</dbReference>
<dbReference type="InterPro" id="IPR013763">
    <property type="entry name" value="Cyclin-like_dom"/>
</dbReference>
<dbReference type="PANTHER" id="PTHR11618">
    <property type="entry name" value="TRANSCRIPTION INITIATION FACTOR IIB-RELATED"/>
    <property type="match status" value="1"/>
</dbReference>
<feature type="domain" description="TFIIB-type" evidence="10">
    <location>
        <begin position="34"/>
        <end position="67"/>
    </location>
</feature>
<keyword evidence="12" id="KW-1185">Reference proteome</keyword>
<dbReference type="PROSITE" id="PS51134">
    <property type="entry name" value="ZF_TFIIB"/>
    <property type="match status" value="1"/>
</dbReference>
<evidence type="ECO:0000256" key="8">
    <source>
        <dbReference type="ARBA" id="ARBA00066213"/>
    </source>
</evidence>
<dbReference type="InterPro" id="IPR023486">
    <property type="entry name" value="TFIIB_CS"/>
</dbReference>
<dbReference type="GO" id="GO:0008270">
    <property type="term" value="F:zinc ion binding"/>
    <property type="evidence" value="ECO:0007669"/>
    <property type="project" value="UniProtKB-KW"/>
</dbReference>
<keyword evidence="9" id="KW-0862">Zinc</keyword>
<dbReference type="SUPFAM" id="SSF47954">
    <property type="entry name" value="Cyclin-like"/>
    <property type="match status" value="2"/>
</dbReference>
<dbReference type="InterPro" id="IPR013150">
    <property type="entry name" value="TFIIB_cyclin"/>
</dbReference>
<proteinExistence type="inferred from homology"/>
<name>A0A6A7A6L2_9PLEO</name>
<dbReference type="OrthoDB" id="25790at2759"/>
<dbReference type="FunFam" id="1.10.472.170:FF:000001">
    <property type="entry name" value="Transcription initiation factor IIB"/>
    <property type="match status" value="1"/>
</dbReference>
<evidence type="ECO:0000256" key="9">
    <source>
        <dbReference type="PROSITE-ProRule" id="PRU00469"/>
    </source>
</evidence>
<dbReference type="GO" id="GO:0017025">
    <property type="term" value="F:TBP-class protein binding"/>
    <property type="evidence" value="ECO:0007669"/>
    <property type="project" value="InterPro"/>
</dbReference>
<evidence type="ECO:0000256" key="6">
    <source>
        <dbReference type="ARBA" id="ARBA00031706"/>
    </source>
</evidence>
<keyword evidence="4" id="KW-0805">Transcription regulation</keyword>
<evidence type="ECO:0000256" key="1">
    <source>
        <dbReference type="ARBA" id="ARBA00010857"/>
    </source>
</evidence>
<evidence type="ECO:0000256" key="2">
    <source>
        <dbReference type="ARBA" id="ARBA00013932"/>
    </source>
</evidence>
<dbReference type="PRINTS" id="PR00685">
    <property type="entry name" value="TIFACTORIIB"/>
</dbReference>
<evidence type="ECO:0000256" key="7">
    <source>
        <dbReference type="ARBA" id="ARBA00056616"/>
    </source>
</evidence>
<dbReference type="GO" id="GO:0051123">
    <property type="term" value="P:RNA polymerase II preinitiation complex assembly"/>
    <property type="evidence" value="ECO:0007669"/>
    <property type="project" value="UniProtKB-ARBA"/>
</dbReference>
<dbReference type="Gene3D" id="1.10.472.10">
    <property type="entry name" value="Cyclin-like"/>
    <property type="match status" value="1"/>
</dbReference>
<evidence type="ECO:0000313" key="11">
    <source>
        <dbReference type="EMBL" id="KAF2828444.1"/>
    </source>
</evidence>
<dbReference type="GO" id="GO:0097550">
    <property type="term" value="C:transcription preinitiation complex"/>
    <property type="evidence" value="ECO:0007669"/>
    <property type="project" value="TreeGrafter"/>
</dbReference>
<dbReference type="GO" id="GO:0016251">
    <property type="term" value="F:RNA polymerase II general transcription initiation factor activity"/>
    <property type="evidence" value="ECO:0007669"/>
    <property type="project" value="TreeGrafter"/>
</dbReference>
<dbReference type="Gene3D" id="1.10.472.170">
    <property type="match status" value="1"/>
</dbReference>
<keyword evidence="5" id="KW-0804">Transcription</keyword>
<dbReference type="AlphaFoldDB" id="A0A6A7A6L2"/>
<dbReference type="SMART" id="SM00385">
    <property type="entry name" value="CYCLIN"/>
    <property type="match status" value="2"/>
</dbReference>
<dbReference type="PROSITE" id="PS00782">
    <property type="entry name" value="TFIIB"/>
    <property type="match status" value="1"/>
</dbReference>
<evidence type="ECO:0000313" key="12">
    <source>
        <dbReference type="Proteomes" id="UP000799424"/>
    </source>
</evidence>
<comment type="function">
    <text evidence="7">General factor that plays a major role in the activation of eukaryotic genes transcribed by RNA polymerase II.</text>
</comment>
<dbReference type="GO" id="GO:0005634">
    <property type="term" value="C:nucleus"/>
    <property type="evidence" value="ECO:0007669"/>
    <property type="project" value="TreeGrafter"/>
</dbReference>
<dbReference type="SUPFAM" id="SSF57783">
    <property type="entry name" value="Zinc beta-ribbon"/>
    <property type="match status" value="1"/>
</dbReference>
<sequence length="364" mass="39735">MSYAPDGRLLSPGEVYEAPSLTREEEAWREDLNVHLVCPDCQEMPPNLVEEFSSGDTVCGSCGRVLGERGIDTRSEWRTFSNDDQGNDDPSRIGDAANPLLHGSQLATEIGFGDGGLRVRELSRAHNKSNHDKANKALQAAFSQIATLCDSQNISKPTAETAKLLFRRQDDAKVCKGKSQDAIIAGCIFIACRNHGQQRSFREIFKMTNVSKKEVGRTFKILEAFLQKNQKTASGPRVAGNGAILDTSNFNTTGSTSAENLMARACAKLNLDIKVQLIAEECARVVTEHGIAAGRSPLSIAGAVIYFVSYLMNESRSPKEIGLAVEVSDGTIRTAYKLMYAEQNKIIQESWMTRGGDRTKLPAA</sequence>
<protein>
    <recommendedName>
        <fullName evidence="2">Transcription initiation factor IIB</fullName>
    </recommendedName>
    <alternativeName>
        <fullName evidence="6">General transcription factor TFIIB</fullName>
    </alternativeName>
</protein>
<dbReference type="EMBL" id="MU006222">
    <property type="protein sequence ID" value="KAF2828444.1"/>
    <property type="molecule type" value="Genomic_DNA"/>
</dbReference>
<dbReference type="CDD" id="cd20551">
    <property type="entry name" value="CYCLIN_TFIIB_rpt1"/>
    <property type="match status" value="1"/>
</dbReference>
<comment type="similarity">
    <text evidence="1">Belongs to the TFIIB family.</text>
</comment>
<evidence type="ECO:0000259" key="10">
    <source>
        <dbReference type="PROSITE" id="PS51134"/>
    </source>
</evidence>